<name>A0A5N1IUC4_9BACT</name>
<dbReference type="EMBL" id="VTWT01000005">
    <property type="protein sequence ID" value="KAA9333805.1"/>
    <property type="molecule type" value="Genomic_DNA"/>
</dbReference>
<comment type="caution">
    <text evidence="3">The sequence shown here is derived from an EMBL/GenBank/DDBJ whole genome shotgun (WGS) entry which is preliminary data.</text>
</comment>
<evidence type="ECO:0000259" key="2">
    <source>
        <dbReference type="Pfam" id="PF10882"/>
    </source>
</evidence>
<dbReference type="RefSeq" id="WP_150903971.1">
    <property type="nucleotide sequence ID" value="NZ_VTWT01000005.1"/>
</dbReference>
<dbReference type="InterPro" id="IPR027783">
    <property type="entry name" value="Bacterial_PH-related"/>
</dbReference>
<feature type="domain" description="Bacterial Pleckstrin homology" evidence="2">
    <location>
        <begin position="54"/>
        <end position="150"/>
    </location>
</feature>
<proteinExistence type="predicted"/>
<feature type="transmembrane region" description="Helical" evidence="1">
    <location>
        <begin position="12"/>
        <end position="29"/>
    </location>
</feature>
<protein>
    <recommendedName>
        <fullName evidence="2">Bacterial Pleckstrin homology domain-containing protein</fullName>
    </recommendedName>
</protein>
<evidence type="ECO:0000313" key="3">
    <source>
        <dbReference type="EMBL" id="KAA9333805.1"/>
    </source>
</evidence>
<organism evidence="3 4">
    <name type="scientific">Adhaeribacter soli</name>
    <dbReference type="NCBI Taxonomy" id="2607655"/>
    <lineage>
        <taxon>Bacteria</taxon>
        <taxon>Pseudomonadati</taxon>
        <taxon>Bacteroidota</taxon>
        <taxon>Cytophagia</taxon>
        <taxon>Cytophagales</taxon>
        <taxon>Hymenobacteraceae</taxon>
        <taxon>Adhaeribacter</taxon>
    </lineage>
</organism>
<keyword evidence="1" id="KW-0812">Transmembrane</keyword>
<evidence type="ECO:0000313" key="4">
    <source>
        <dbReference type="Proteomes" id="UP000326570"/>
    </source>
</evidence>
<keyword evidence="1" id="KW-1133">Transmembrane helix</keyword>
<keyword evidence="4" id="KW-1185">Reference proteome</keyword>
<keyword evidence="1" id="KW-0472">Membrane</keyword>
<dbReference type="AlphaFoldDB" id="A0A5N1IUC4"/>
<reference evidence="3 4" key="1">
    <citation type="submission" date="2019-09" db="EMBL/GenBank/DDBJ databases">
        <title>Genome sequence of Adhaeribacter sp. M2.</title>
        <authorList>
            <person name="Srinivasan S."/>
        </authorList>
    </citation>
    <scope>NUCLEOTIDE SEQUENCE [LARGE SCALE GENOMIC DNA]</scope>
    <source>
        <strain evidence="3 4">M2</strain>
    </source>
</reference>
<sequence>MKYKASLDKLARIITLLAIAFPVVLLFFLDEATIPVVILSGVLVLSYGFAPQYYLLTPEELVIKRLFKDVHLKRSEIKTVELLPEARKLRWTTVRTFGSGGFFGYFGKFWNRTFGGMTWYLNNFRNVVLVETYAGKKLLLSPDNPDMIDNLQNQKPTPLAA</sequence>
<gene>
    <name evidence="3" type="ORF">F0P94_11225</name>
</gene>
<feature type="transmembrane region" description="Helical" evidence="1">
    <location>
        <begin position="35"/>
        <end position="56"/>
    </location>
</feature>
<evidence type="ECO:0000256" key="1">
    <source>
        <dbReference type="SAM" id="Phobius"/>
    </source>
</evidence>
<accession>A0A5N1IUC4</accession>
<dbReference type="Proteomes" id="UP000326570">
    <property type="component" value="Unassembled WGS sequence"/>
</dbReference>
<dbReference type="Pfam" id="PF10882">
    <property type="entry name" value="bPH_5"/>
    <property type="match status" value="1"/>
</dbReference>